<evidence type="ECO:0000259" key="1">
    <source>
        <dbReference type="PROSITE" id="PS50883"/>
    </source>
</evidence>
<dbReference type="InterPro" id="IPR043128">
    <property type="entry name" value="Rev_trsase/Diguanyl_cyclase"/>
</dbReference>
<dbReference type="SUPFAM" id="SSF55073">
    <property type="entry name" value="Nucleotide cyclase"/>
    <property type="match status" value="1"/>
</dbReference>
<dbReference type="SMART" id="SM00267">
    <property type="entry name" value="GGDEF"/>
    <property type="match status" value="1"/>
</dbReference>
<dbReference type="Gene3D" id="3.20.20.450">
    <property type="entry name" value="EAL domain"/>
    <property type="match status" value="1"/>
</dbReference>
<dbReference type="InterPro" id="IPR035965">
    <property type="entry name" value="PAS-like_dom_sf"/>
</dbReference>
<dbReference type="EMBL" id="CADIJR010000138">
    <property type="protein sequence ID" value="CAB3716220.1"/>
    <property type="molecule type" value="Genomic_DNA"/>
</dbReference>
<keyword evidence="4" id="KW-1185">Reference proteome</keyword>
<evidence type="ECO:0000313" key="3">
    <source>
        <dbReference type="EMBL" id="CAB3716220.1"/>
    </source>
</evidence>
<dbReference type="Pfam" id="PF08448">
    <property type="entry name" value="PAS_4"/>
    <property type="match status" value="1"/>
</dbReference>
<evidence type="ECO:0000259" key="2">
    <source>
        <dbReference type="PROSITE" id="PS50887"/>
    </source>
</evidence>
<dbReference type="InterPro" id="IPR001633">
    <property type="entry name" value="EAL_dom"/>
</dbReference>
<dbReference type="CDD" id="cd01949">
    <property type="entry name" value="GGDEF"/>
    <property type="match status" value="1"/>
</dbReference>
<dbReference type="CDD" id="cd01948">
    <property type="entry name" value="EAL"/>
    <property type="match status" value="1"/>
</dbReference>
<dbReference type="SMART" id="SM00091">
    <property type="entry name" value="PAS"/>
    <property type="match status" value="1"/>
</dbReference>
<dbReference type="SMART" id="SM00052">
    <property type="entry name" value="EAL"/>
    <property type="match status" value="1"/>
</dbReference>
<protein>
    <recommendedName>
        <fullName evidence="5">Signaling protein</fullName>
    </recommendedName>
</protein>
<proteinExistence type="predicted"/>
<dbReference type="InterPro" id="IPR052155">
    <property type="entry name" value="Biofilm_reg_signaling"/>
</dbReference>
<name>A0A6J5BRX9_9BURK</name>
<dbReference type="SUPFAM" id="SSF55785">
    <property type="entry name" value="PYP-like sensor domain (PAS domain)"/>
    <property type="match status" value="1"/>
</dbReference>
<feature type="domain" description="GGDEF" evidence="2">
    <location>
        <begin position="188"/>
        <end position="320"/>
    </location>
</feature>
<sequence length="584" mass="63520">MRYNSTSSVLREIRSEMNHDSNEPSSFLLPADARLAAGADGATLDGLADGFLSLDRHWRVRYLNPAAERLLRRSRLDLVGHGLWDSCPDLVGTGYYDACRGAMQTGRPAQHIGYYAPLASWFEARAFPHEGGLAVLFRDVSREREETAQLRYQATHDYLTGLPNRRQCMDTLSTAIAEAEQALAAQGPTLAVLFLDLDRFKEVNDAFGHAEGDLLLCDVAERLRKFLTPAIFCARVGGDEFLLVLRGTNERAAEALANSILNALSTPSDIHGRSVSLGASIGIALMNSPGESAEMLLNYADAAMYAAKSAGRFQVRVYHRELMQGLGARLSLRGDIQGALANNQFELHFQPQISMHDGSLCGAEALLRWRHPTRGLLAPAAFLDVILDSPMESALTEWVANATCLHISEWLGEGLPVPRISFNLSARQLVAPDLANTIVRLAQVHGVPPTLLDVEVTENSLMSDVEKASGILAALREAGISASLDDFGSGYSSLAYLVRLPIDTLKIDQSFVWALGKVPTATAVIRGVVRLAHSLGMRTLAEGVETEAQRQMLIEEGCDAMQGFLFSRALPASAFAALLREVPR</sequence>
<evidence type="ECO:0000313" key="4">
    <source>
        <dbReference type="Proteomes" id="UP000507979"/>
    </source>
</evidence>
<dbReference type="SUPFAM" id="SSF141868">
    <property type="entry name" value="EAL domain-like"/>
    <property type="match status" value="1"/>
</dbReference>
<dbReference type="InterPro" id="IPR013656">
    <property type="entry name" value="PAS_4"/>
</dbReference>
<evidence type="ECO:0008006" key="5">
    <source>
        <dbReference type="Google" id="ProtNLM"/>
    </source>
</evidence>
<dbReference type="PROSITE" id="PS50883">
    <property type="entry name" value="EAL"/>
    <property type="match status" value="1"/>
</dbReference>
<organism evidence="3 4">
    <name type="scientific">Achromobacter insuavis</name>
    <dbReference type="NCBI Taxonomy" id="1287735"/>
    <lineage>
        <taxon>Bacteria</taxon>
        <taxon>Pseudomonadati</taxon>
        <taxon>Pseudomonadota</taxon>
        <taxon>Betaproteobacteria</taxon>
        <taxon>Burkholderiales</taxon>
        <taxon>Alcaligenaceae</taxon>
        <taxon>Achromobacter</taxon>
    </lineage>
</organism>
<dbReference type="InterPro" id="IPR000160">
    <property type="entry name" value="GGDEF_dom"/>
</dbReference>
<feature type="domain" description="EAL" evidence="1">
    <location>
        <begin position="329"/>
        <end position="583"/>
    </location>
</feature>
<accession>A0A6J5BRX9</accession>
<dbReference type="Proteomes" id="UP000507979">
    <property type="component" value="Unassembled WGS sequence"/>
</dbReference>
<dbReference type="Gene3D" id="3.30.450.20">
    <property type="entry name" value="PAS domain"/>
    <property type="match status" value="1"/>
</dbReference>
<dbReference type="PROSITE" id="PS50887">
    <property type="entry name" value="GGDEF"/>
    <property type="match status" value="1"/>
</dbReference>
<dbReference type="InterPro" id="IPR035919">
    <property type="entry name" value="EAL_sf"/>
</dbReference>
<reference evidence="3 4" key="1">
    <citation type="submission" date="2020-04" db="EMBL/GenBank/DDBJ databases">
        <authorList>
            <person name="De Canck E."/>
        </authorList>
    </citation>
    <scope>NUCLEOTIDE SEQUENCE [LARGE SCALE GENOMIC DNA]</scope>
    <source>
        <strain evidence="3 4">LMG 26845</strain>
    </source>
</reference>
<gene>
    <name evidence="3" type="ORF">LMG26845_06058</name>
</gene>
<dbReference type="Pfam" id="PF00990">
    <property type="entry name" value="GGDEF"/>
    <property type="match status" value="1"/>
</dbReference>
<dbReference type="Gene3D" id="3.30.70.270">
    <property type="match status" value="1"/>
</dbReference>
<dbReference type="NCBIfam" id="TIGR00254">
    <property type="entry name" value="GGDEF"/>
    <property type="match status" value="1"/>
</dbReference>
<dbReference type="PANTHER" id="PTHR44757">
    <property type="entry name" value="DIGUANYLATE CYCLASE DGCP"/>
    <property type="match status" value="1"/>
</dbReference>
<dbReference type="AlphaFoldDB" id="A0A6J5BRX9"/>
<dbReference type="InterPro" id="IPR000014">
    <property type="entry name" value="PAS"/>
</dbReference>
<dbReference type="PANTHER" id="PTHR44757:SF2">
    <property type="entry name" value="BIOFILM ARCHITECTURE MAINTENANCE PROTEIN MBAA"/>
    <property type="match status" value="1"/>
</dbReference>
<dbReference type="InterPro" id="IPR029787">
    <property type="entry name" value="Nucleotide_cyclase"/>
</dbReference>
<dbReference type="Pfam" id="PF00563">
    <property type="entry name" value="EAL"/>
    <property type="match status" value="1"/>
</dbReference>